<proteinExistence type="inferred from homology"/>
<comment type="similarity">
    <text evidence="1 5">Belongs to the 'phage' integrase family.</text>
</comment>
<dbReference type="GO" id="GO:0003677">
    <property type="term" value="F:DNA binding"/>
    <property type="evidence" value="ECO:0007669"/>
    <property type="project" value="InterPro"/>
</dbReference>
<reference evidence="7" key="1">
    <citation type="journal article" date="1992" name="Microbiology">
        <title>Characterization of a circular plasmid from the yeast Kluyveromyces waltii.</title>
        <authorList>
            <person name="Chen X.J."/>
            <person name="Cong Y.S."/>
            <person name="Wesolowski-Louvel M."/>
            <person name="Fukuhara H."/>
        </authorList>
    </citation>
    <scope>NUCLEOTIDE SEQUENCE</scope>
    <source>
        <strain evidence="7">CBS 6430</strain>
    </source>
</reference>
<evidence type="ECO:0000256" key="2">
    <source>
        <dbReference type="ARBA" id="ARBA00022908"/>
    </source>
</evidence>
<dbReference type="InterPro" id="IPR022647">
    <property type="entry name" value="Recombinase_Flp_N"/>
</dbReference>
<evidence type="ECO:0000256" key="1">
    <source>
        <dbReference type="ARBA" id="ARBA00008857"/>
    </source>
</evidence>
<organism evidence="7">
    <name type="scientific">Kluyveromyces waltii</name>
    <name type="common">Yeast</name>
    <dbReference type="NCBI Taxonomy" id="4914"/>
    <lineage>
        <taxon>Eukaryota</taxon>
        <taxon>Fungi</taxon>
        <taxon>Dikarya</taxon>
        <taxon>Ascomycota</taxon>
        <taxon>Saccharomycotina</taxon>
        <taxon>Saccharomycetes</taxon>
        <taxon>Saccharomycetales</taxon>
        <taxon>Saccharomycetaceae</taxon>
        <taxon>Lachancea</taxon>
    </lineage>
</organism>
<dbReference type="PIR" id="S19996">
    <property type="entry name" value="S19996"/>
</dbReference>
<evidence type="ECO:0000256" key="4">
    <source>
        <dbReference type="PIRSR" id="PIRSR605626-50"/>
    </source>
</evidence>
<feature type="domain" description="Tyr recombinase Flp-type" evidence="6">
    <location>
        <begin position="146"/>
        <end position="428"/>
    </location>
</feature>
<evidence type="ECO:0000256" key="5">
    <source>
        <dbReference type="PROSITE-ProRule" id="PRU01247"/>
    </source>
</evidence>
<dbReference type="AlphaFoldDB" id="Q01079"/>
<dbReference type="InterPro" id="IPR013762">
    <property type="entry name" value="Integrase-like_cat_sf"/>
</dbReference>
<sequence>MQRVVQMEDSSCSNNNMEHQGSVFEELISKNLMSLMEELMSMLTNEKEFQRERFASLLAYMIMATGELEEKKLSTFTKYSRRIRQTVEFDSNNQIVRFEYHLKNPTELKETLDKAFKPVVFEIKSKKKVVSMLELAAKLDKRGSDSAGGTVASEVSKLVREEEIWLLLVNVKNTIQEKVRKSSLRAELTYILTASFFNCCRHSDLRNADPATFELVPNKYVGHVVRVLVCETKTRKPRFIYFFPVNTAADPLVALHDLFSSTFPSKKSRTSERKQEQEWQIVRDASINNYDRFVGKHATESVFAILHGPKSHLGRHLMSSYLAYTHHGEWVSPYGNWSAGKGTIESSVARAKYAHVQAEIPSDLFAFLSQYYQESKSGDFELNDTSKDPTKLVRHSASQLEINRTYGPWSRLVNKDVLGFVHSYAMAKRYEGK</sequence>
<name>Q01079_KLUWA</name>
<keyword evidence="2 5" id="KW-0229">DNA integration</keyword>
<dbReference type="InterPro" id="IPR005626">
    <property type="entry name" value="Recombinase_Flp_C"/>
</dbReference>
<evidence type="ECO:0000259" key="6">
    <source>
        <dbReference type="PROSITE" id="PS51899"/>
    </source>
</evidence>
<evidence type="ECO:0000256" key="3">
    <source>
        <dbReference type="ARBA" id="ARBA00023172"/>
    </source>
</evidence>
<dbReference type="GO" id="GO:0015074">
    <property type="term" value="P:DNA integration"/>
    <property type="evidence" value="ECO:0007669"/>
    <property type="project" value="UniProtKB-UniRule"/>
</dbReference>
<dbReference type="EMBL" id="X56553">
    <property type="protein sequence ID" value="CAA39900.1"/>
    <property type="molecule type" value="Genomic_DNA"/>
</dbReference>
<feature type="active site" description="O-(3'-phospho-DNA)-tyrosine intermediate" evidence="4 5">
    <location>
        <position position="353"/>
    </location>
</feature>
<dbReference type="GO" id="GO:0006310">
    <property type="term" value="P:DNA recombination"/>
    <property type="evidence" value="ECO:0007669"/>
    <property type="project" value="UniProtKB-UniRule"/>
</dbReference>
<dbReference type="InterPro" id="IPR011010">
    <property type="entry name" value="DNA_brk_join_enz"/>
</dbReference>
<dbReference type="Gene3D" id="1.10.443.10">
    <property type="entry name" value="Intergrase catalytic core"/>
    <property type="match status" value="1"/>
</dbReference>
<accession>Q01079</accession>
<keyword evidence="3 5" id="KW-0233">DNA recombination</keyword>
<dbReference type="SUPFAM" id="SSF56349">
    <property type="entry name" value="DNA breaking-rejoining enzymes"/>
    <property type="match status" value="1"/>
</dbReference>
<dbReference type="Pfam" id="PF05202">
    <property type="entry name" value="Flp_C"/>
    <property type="match status" value="1"/>
</dbReference>
<protein>
    <submittedName>
        <fullName evidence="7">PKW1 plasmid</fullName>
    </submittedName>
</protein>
<dbReference type="PROSITE" id="PS51899">
    <property type="entry name" value="TYR_RECOMBINASE_FLP"/>
    <property type="match status" value="1"/>
</dbReference>
<dbReference type="Pfam" id="PF03930">
    <property type="entry name" value="Flp_N"/>
    <property type="match status" value="1"/>
</dbReference>
<evidence type="ECO:0000313" key="7">
    <source>
        <dbReference type="EMBL" id="CAA39900.1"/>
    </source>
</evidence>